<evidence type="ECO:0000256" key="1">
    <source>
        <dbReference type="SAM" id="Coils"/>
    </source>
</evidence>
<gene>
    <name evidence="3" type="ORF">MEUPH1_LOCUS5690</name>
</gene>
<evidence type="ECO:0000313" key="4">
    <source>
        <dbReference type="Proteomes" id="UP001160148"/>
    </source>
</evidence>
<reference evidence="3 4" key="1">
    <citation type="submission" date="2023-01" db="EMBL/GenBank/DDBJ databases">
        <authorList>
            <person name="Whitehead M."/>
        </authorList>
    </citation>
    <scope>NUCLEOTIDE SEQUENCE [LARGE SCALE GENOMIC DNA]</scope>
</reference>
<dbReference type="EMBL" id="CARXXK010000001">
    <property type="protein sequence ID" value="CAI6349086.1"/>
    <property type="molecule type" value="Genomic_DNA"/>
</dbReference>
<protein>
    <submittedName>
        <fullName evidence="3">Uncharacterized protein</fullName>
    </submittedName>
</protein>
<evidence type="ECO:0000256" key="2">
    <source>
        <dbReference type="SAM" id="MobiDB-lite"/>
    </source>
</evidence>
<keyword evidence="1" id="KW-0175">Coiled coil</keyword>
<proteinExistence type="predicted"/>
<organism evidence="3 4">
    <name type="scientific">Macrosiphum euphorbiae</name>
    <name type="common">potato aphid</name>
    <dbReference type="NCBI Taxonomy" id="13131"/>
    <lineage>
        <taxon>Eukaryota</taxon>
        <taxon>Metazoa</taxon>
        <taxon>Ecdysozoa</taxon>
        <taxon>Arthropoda</taxon>
        <taxon>Hexapoda</taxon>
        <taxon>Insecta</taxon>
        <taxon>Pterygota</taxon>
        <taxon>Neoptera</taxon>
        <taxon>Paraneoptera</taxon>
        <taxon>Hemiptera</taxon>
        <taxon>Sternorrhyncha</taxon>
        <taxon>Aphidomorpha</taxon>
        <taxon>Aphidoidea</taxon>
        <taxon>Aphididae</taxon>
        <taxon>Macrosiphini</taxon>
        <taxon>Macrosiphum</taxon>
    </lineage>
</organism>
<feature type="region of interest" description="Disordered" evidence="2">
    <location>
        <begin position="124"/>
        <end position="144"/>
    </location>
</feature>
<dbReference type="AlphaFoldDB" id="A0AAV0VXX3"/>
<keyword evidence="4" id="KW-1185">Reference proteome</keyword>
<feature type="coiled-coil region" evidence="1">
    <location>
        <begin position="5"/>
        <end position="32"/>
    </location>
</feature>
<comment type="caution">
    <text evidence="3">The sequence shown here is derived from an EMBL/GenBank/DDBJ whole genome shotgun (WGS) entry which is preliminary data.</text>
</comment>
<name>A0AAV0VXX3_9HEMI</name>
<evidence type="ECO:0000313" key="3">
    <source>
        <dbReference type="EMBL" id="CAI6349086.1"/>
    </source>
</evidence>
<dbReference type="Proteomes" id="UP001160148">
    <property type="component" value="Unassembled WGS sequence"/>
</dbReference>
<sequence>MKKILEDVRNDLRNVTKRIDNYDRNLNNYNVTTHDVSAMAAIKIGYDFIYSTLEKIFDKGAAPSKSIHQNGSQNRQTIYDINGTQNTYNYNIKFVNGNNAIQTKSKLRRLIENSTHVTWQRFVNDSSPLPASEPSNTPVSQEEP</sequence>
<accession>A0AAV0VXX3</accession>